<name>A0A1J5QLI1_9ZZZZ</name>
<comment type="caution">
    <text evidence="7">The sequence shown here is derived from an EMBL/GenBank/DDBJ whole genome shotgun (WGS) entry which is preliminary data.</text>
</comment>
<evidence type="ECO:0000256" key="5">
    <source>
        <dbReference type="SAM" id="Phobius"/>
    </source>
</evidence>
<organism evidence="7">
    <name type="scientific">mine drainage metagenome</name>
    <dbReference type="NCBI Taxonomy" id="410659"/>
    <lineage>
        <taxon>unclassified sequences</taxon>
        <taxon>metagenomes</taxon>
        <taxon>ecological metagenomes</taxon>
    </lineage>
</organism>
<feature type="transmembrane region" description="Helical" evidence="5">
    <location>
        <begin position="152"/>
        <end position="173"/>
    </location>
</feature>
<feature type="domain" description="O-antigen ligase-related" evidence="6">
    <location>
        <begin position="191"/>
        <end position="345"/>
    </location>
</feature>
<feature type="transmembrane region" description="Helical" evidence="5">
    <location>
        <begin position="202"/>
        <end position="218"/>
    </location>
</feature>
<accession>A0A1J5QLI1</accession>
<feature type="transmembrane region" description="Helical" evidence="5">
    <location>
        <begin position="388"/>
        <end position="406"/>
    </location>
</feature>
<dbReference type="PANTHER" id="PTHR37422">
    <property type="entry name" value="TEICHURONIC ACID BIOSYNTHESIS PROTEIN TUAE"/>
    <property type="match status" value="1"/>
</dbReference>
<proteinExistence type="predicted"/>
<feature type="transmembrane region" description="Helical" evidence="5">
    <location>
        <begin position="36"/>
        <end position="53"/>
    </location>
</feature>
<keyword evidence="3 5" id="KW-1133">Transmembrane helix</keyword>
<keyword evidence="7" id="KW-0436">Ligase</keyword>
<evidence type="ECO:0000313" key="7">
    <source>
        <dbReference type="EMBL" id="OIQ80820.1"/>
    </source>
</evidence>
<feature type="transmembrane region" description="Helical" evidence="5">
    <location>
        <begin position="230"/>
        <end position="247"/>
    </location>
</feature>
<dbReference type="InterPro" id="IPR007016">
    <property type="entry name" value="O-antigen_ligase-rel_domated"/>
</dbReference>
<keyword evidence="2 5" id="KW-0812">Transmembrane</keyword>
<evidence type="ECO:0000256" key="1">
    <source>
        <dbReference type="ARBA" id="ARBA00004141"/>
    </source>
</evidence>
<dbReference type="PANTHER" id="PTHR37422:SF13">
    <property type="entry name" value="LIPOPOLYSACCHARIDE BIOSYNTHESIS PROTEIN PA4999-RELATED"/>
    <property type="match status" value="1"/>
</dbReference>
<feature type="transmembrane region" description="Helical" evidence="5">
    <location>
        <begin position="65"/>
        <end position="84"/>
    </location>
</feature>
<dbReference type="Pfam" id="PF04932">
    <property type="entry name" value="Wzy_C"/>
    <property type="match status" value="1"/>
</dbReference>
<feature type="transmembrane region" description="Helical" evidence="5">
    <location>
        <begin position="9"/>
        <end position="30"/>
    </location>
</feature>
<feature type="transmembrane region" description="Helical" evidence="5">
    <location>
        <begin position="119"/>
        <end position="140"/>
    </location>
</feature>
<feature type="transmembrane region" description="Helical" evidence="5">
    <location>
        <begin position="338"/>
        <end position="359"/>
    </location>
</feature>
<dbReference type="InterPro" id="IPR051533">
    <property type="entry name" value="WaaL-like"/>
</dbReference>
<comment type="subcellular location">
    <subcellularLocation>
        <location evidence="1">Membrane</location>
        <topology evidence="1">Multi-pass membrane protein</topology>
    </subcellularLocation>
</comment>
<feature type="transmembrane region" description="Helical" evidence="5">
    <location>
        <begin position="180"/>
        <end position="196"/>
    </location>
</feature>
<feature type="transmembrane region" description="Helical" evidence="5">
    <location>
        <begin position="366"/>
        <end position="382"/>
    </location>
</feature>
<sequence length="417" mass="46806">MDNAKHGKFLHWTTSYGWLLVVSFALVLPLRHTFELPMAVMAVAGLWLLISQTRAVMAAPAGKPFLVMGACLWLPMLASLPDAVNFSRAMYTTLVFLRFPLAAIFVMFALQTADSRRHLLLWLGWAMSLNAVCVVIQALLEHAGLAGGPNLFSGLRGLGFAMAVLSPVYLYWLWRVAQQWRWIWLLLPVYLVDVFLCGRRAAWIMLAVGIALWVVQLIRVEKVQWRWKSMAALVLSCALAIGAAMQLPELSVRVSQTAGLFSGNYEQTNNATSLRLPIWKVAVRVARDHWINGIGPRGFRYIYKQYGEKDDPFLADNPKVGPTHPHQLLLEIATETGLIGVVGYLIALVYWLRLALAAAREKMHQALPFMAAVLIAIMPINAHMAFYASFWSCITWWLIMLSLAFWQPSRDARAESA</sequence>
<evidence type="ECO:0000259" key="6">
    <source>
        <dbReference type="Pfam" id="PF04932"/>
    </source>
</evidence>
<dbReference type="GO" id="GO:0016020">
    <property type="term" value="C:membrane"/>
    <property type="evidence" value="ECO:0007669"/>
    <property type="project" value="UniProtKB-SubCell"/>
</dbReference>
<dbReference type="AlphaFoldDB" id="A0A1J5QLI1"/>
<evidence type="ECO:0000256" key="2">
    <source>
        <dbReference type="ARBA" id="ARBA00022692"/>
    </source>
</evidence>
<gene>
    <name evidence="7" type="ORF">GALL_374200</name>
</gene>
<feature type="transmembrane region" description="Helical" evidence="5">
    <location>
        <begin position="90"/>
        <end position="110"/>
    </location>
</feature>
<reference evidence="7" key="1">
    <citation type="submission" date="2016-10" db="EMBL/GenBank/DDBJ databases">
        <title>Sequence of Gallionella enrichment culture.</title>
        <authorList>
            <person name="Poehlein A."/>
            <person name="Muehling M."/>
            <person name="Daniel R."/>
        </authorList>
    </citation>
    <scope>NUCLEOTIDE SEQUENCE</scope>
</reference>
<evidence type="ECO:0000256" key="4">
    <source>
        <dbReference type="ARBA" id="ARBA00023136"/>
    </source>
</evidence>
<evidence type="ECO:0000256" key="3">
    <source>
        <dbReference type="ARBA" id="ARBA00022989"/>
    </source>
</evidence>
<keyword evidence="4 5" id="KW-0472">Membrane</keyword>
<dbReference type="EMBL" id="MLJW01001007">
    <property type="protein sequence ID" value="OIQ80820.1"/>
    <property type="molecule type" value="Genomic_DNA"/>
</dbReference>
<protein>
    <submittedName>
        <fullName evidence="7">O-antigen ligase</fullName>
    </submittedName>
</protein>
<dbReference type="GO" id="GO:0016874">
    <property type="term" value="F:ligase activity"/>
    <property type="evidence" value="ECO:0007669"/>
    <property type="project" value="UniProtKB-KW"/>
</dbReference>